<feature type="region of interest" description="Disordered" evidence="2">
    <location>
        <begin position="164"/>
        <end position="240"/>
    </location>
</feature>
<dbReference type="Proteomes" id="UP001605036">
    <property type="component" value="Unassembled WGS sequence"/>
</dbReference>
<accession>A0ABD1XWH3</accession>
<sequence length="240" mass="26783">MIADPITSTSGLLRMSTDSHHLTINKKKVSPPPESDGGTKQQKPCAGFSINNLPLKLRSPFTWTANLELALAKMLFNEKQCGRPIPSGGKNDPYWPRLVQDLVSEGVIITAPQLSEKTRRMKKKWKTIKEKGGSHSWKHPHEQKMFKVWDRIWGTELQQGLLTTSPCACASDEEEEKEVSEEEGGGSPEAMPRSEVGQKSKKSELSESEEVHEVEPNKGRTNVHDGRDREGTASHFVSKD</sequence>
<feature type="compositionally biased region" description="Acidic residues" evidence="2">
    <location>
        <begin position="171"/>
        <end position="184"/>
    </location>
</feature>
<dbReference type="Pfam" id="PF04504">
    <property type="entry name" value="GeBP-like_DBD"/>
    <property type="match status" value="1"/>
</dbReference>
<evidence type="ECO:0000256" key="1">
    <source>
        <dbReference type="ARBA" id="ARBA00010820"/>
    </source>
</evidence>
<dbReference type="AlphaFoldDB" id="A0ABD1XWH3"/>
<comment type="similarity">
    <text evidence="1">Belongs to the GeBP family.</text>
</comment>
<gene>
    <name evidence="4" type="ORF">R1flu_024670</name>
</gene>
<feature type="domain" description="Glabrous enhancer-binding protein-like DBD" evidence="3">
    <location>
        <begin position="109"/>
        <end position="154"/>
    </location>
</feature>
<proteinExistence type="inferred from homology"/>
<dbReference type="InterPro" id="IPR053932">
    <property type="entry name" value="GeBP-like_DBD"/>
</dbReference>
<evidence type="ECO:0000313" key="4">
    <source>
        <dbReference type="EMBL" id="KAL2612978.1"/>
    </source>
</evidence>
<keyword evidence="5" id="KW-1185">Reference proteome</keyword>
<reference evidence="4 5" key="1">
    <citation type="submission" date="2024-09" db="EMBL/GenBank/DDBJ databases">
        <title>Chromosome-scale assembly of Riccia fluitans.</title>
        <authorList>
            <person name="Paukszto L."/>
            <person name="Sawicki J."/>
            <person name="Karawczyk K."/>
            <person name="Piernik-Szablinska J."/>
            <person name="Szczecinska M."/>
            <person name="Mazdziarz M."/>
        </authorList>
    </citation>
    <scope>NUCLEOTIDE SEQUENCE [LARGE SCALE GENOMIC DNA]</scope>
    <source>
        <strain evidence="4">Rf_01</strain>
        <tissue evidence="4">Aerial parts of the thallus</tissue>
    </source>
</reference>
<comment type="caution">
    <text evidence="4">The sequence shown here is derived from an EMBL/GenBank/DDBJ whole genome shotgun (WGS) entry which is preliminary data.</text>
</comment>
<organism evidence="4 5">
    <name type="scientific">Riccia fluitans</name>
    <dbReference type="NCBI Taxonomy" id="41844"/>
    <lineage>
        <taxon>Eukaryota</taxon>
        <taxon>Viridiplantae</taxon>
        <taxon>Streptophyta</taxon>
        <taxon>Embryophyta</taxon>
        <taxon>Marchantiophyta</taxon>
        <taxon>Marchantiopsida</taxon>
        <taxon>Marchantiidae</taxon>
        <taxon>Marchantiales</taxon>
        <taxon>Ricciaceae</taxon>
        <taxon>Riccia</taxon>
    </lineage>
</organism>
<dbReference type="EMBL" id="JBHFFA010000007">
    <property type="protein sequence ID" value="KAL2612978.1"/>
    <property type="molecule type" value="Genomic_DNA"/>
</dbReference>
<name>A0ABD1XWH3_9MARC</name>
<feature type="region of interest" description="Disordered" evidence="2">
    <location>
        <begin position="20"/>
        <end position="45"/>
    </location>
</feature>
<feature type="compositionally biased region" description="Basic and acidic residues" evidence="2">
    <location>
        <begin position="196"/>
        <end position="240"/>
    </location>
</feature>
<evidence type="ECO:0000259" key="3">
    <source>
        <dbReference type="Pfam" id="PF04504"/>
    </source>
</evidence>
<evidence type="ECO:0000256" key="2">
    <source>
        <dbReference type="SAM" id="MobiDB-lite"/>
    </source>
</evidence>
<protein>
    <recommendedName>
        <fullName evidence="3">Glabrous enhancer-binding protein-like DBD domain-containing protein</fullName>
    </recommendedName>
</protein>
<evidence type="ECO:0000313" key="5">
    <source>
        <dbReference type="Proteomes" id="UP001605036"/>
    </source>
</evidence>